<dbReference type="InterPro" id="IPR057326">
    <property type="entry name" value="KR_dom"/>
</dbReference>
<dbReference type="SUPFAM" id="SSF47336">
    <property type="entry name" value="ACP-like"/>
    <property type="match status" value="1"/>
</dbReference>
<dbReference type="Pfam" id="PF00109">
    <property type="entry name" value="ketoacyl-synt"/>
    <property type="match status" value="1"/>
</dbReference>
<keyword evidence="4" id="KW-0597">Phosphoprotein</keyword>
<dbReference type="EMBL" id="CP001654">
    <property type="protein sequence ID" value="ACS86841.1"/>
    <property type="molecule type" value="Genomic_DNA"/>
</dbReference>
<dbReference type="SMART" id="SM00822">
    <property type="entry name" value="PKS_KR"/>
    <property type="match status" value="1"/>
</dbReference>
<dbReference type="PROSITE" id="PS00012">
    <property type="entry name" value="PHOSPHOPANTETHEINE"/>
    <property type="match status" value="1"/>
</dbReference>
<organism evidence="8 9">
    <name type="scientific">Musicola paradisiaca (strain Ech703)</name>
    <name type="common">Dickeya paradisiaca</name>
    <name type="synonym">Dickeya dadantii</name>
    <dbReference type="NCBI Taxonomy" id="579405"/>
    <lineage>
        <taxon>Bacteria</taxon>
        <taxon>Pseudomonadati</taxon>
        <taxon>Pseudomonadota</taxon>
        <taxon>Gammaproteobacteria</taxon>
        <taxon>Enterobacterales</taxon>
        <taxon>Pectobacteriaceae</taxon>
        <taxon>Musicola</taxon>
    </lineage>
</organism>
<dbReference type="SUPFAM" id="SSF51735">
    <property type="entry name" value="NAD(P)-binding Rossmann-fold domains"/>
    <property type="match status" value="2"/>
</dbReference>
<keyword evidence="3" id="KW-0596">Phosphopantetheine</keyword>
<dbReference type="Gene3D" id="3.40.47.10">
    <property type="match status" value="1"/>
</dbReference>
<proteinExistence type="inferred from homology"/>
<dbReference type="InterPro" id="IPR049490">
    <property type="entry name" value="C883_1060-like_KR_N"/>
</dbReference>
<comment type="similarity">
    <text evidence="2">Belongs to the short-chain dehydrogenases/reductases (SDR) family.</text>
</comment>
<dbReference type="Proteomes" id="UP000002734">
    <property type="component" value="Chromosome"/>
</dbReference>
<dbReference type="CDD" id="cd00833">
    <property type="entry name" value="PKS"/>
    <property type="match status" value="1"/>
</dbReference>
<name>C6CCJ8_MUSP7</name>
<dbReference type="Gene3D" id="3.40.50.720">
    <property type="entry name" value="NAD(P)-binding Rossmann-like Domain"/>
    <property type="match status" value="1"/>
</dbReference>
<evidence type="ECO:0000259" key="6">
    <source>
        <dbReference type="PROSITE" id="PS50075"/>
    </source>
</evidence>
<evidence type="ECO:0000256" key="3">
    <source>
        <dbReference type="ARBA" id="ARBA00022450"/>
    </source>
</evidence>
<feature type="domain" description="Ketosynthase family 3 (KS3)" evidence="7">
    <location>
        <begin position="10"/>
        <end position="436"/>
    </location>
</feature>
<dbReference type="Pfam" id="PF00550">
    <property type="entry name" value="PP-binding"/>
    <property type="match status" value="1"/>
</dbReference>
<dbReference type="InterPro" id="IPR050091">
    <property type="entry name" value="PKS_NRPS_Biosynth_Enz"/>
</dbReference>
<dbReference type="InterPro" id="IPR020806">
    <property type="entry name" value="PKS_PP-bd"/>
</dbReference>
<evidence type="ECO:0000256" key="5">
    <source>
        <dbReference type="ARBA" id="ARBA00022679"/>
    </source>
</evidence>
<dbReference type="GO" id="GO:0047879">
    <property type="term" value="F:erythronolide synthase activity"/>
    <property type="evidence" value="ECO:0007669"/>
    <property type="project" value="UniProtKB-EC"/>
</dbReference>
<evidence type="ECO:0000259" key="7">
    <source>
        <dbReference type="PROSITE" id="PS52004"/>
    </source>
</evidence>
<dbReference type="AlphaFoldDB" id="C6CCJ8"/>
<dbReference type="InterPro" id="IPR036736">
    <property type="entry name" value="ACP-like_sf"/>
</dbReference>
<dbReference type="InterPro" id="IPR009081">
    <property type="entry name" value="PP-bd_ACP"/>
</dbReference>
<dbReference type="GO" id="GO:0071770">
    <property type="term" value="P:DIM/DIP cell wall layer assembly"/>
    <property type="evidence" value="ECO:0007669"/>
    <property type="project" value="TreeGrafter"/>
</dbReference>
<dbReference type="InterPro" id="IPR013968">
    <property type="entry name" value="PKS_KR"/>
</dbReference>
<dbReference type="InterPro" id="IPR018201">
    <property type="entry name" value="Ketoacyl_synth_AS"/>
</dbReference>
<dbReference type="Pfam" id="PF21394">
    <property type="entry name" value="Beta-ketacyl_N"/>
    <property type="match status" value="1"/>
</dbReference>
<dbReference type="GO" id="GO:0005886">
    <property type="term" value="C:plasma membrane"/>
    <property type="evidence" value="ECO:0007669"/>
    <property type="project" value="TreeGrafter"/>
</dbReference>
<dbReference type="SMART" id="SM00825">
    <property type="entry name" value="PKS_KS"/>
    <property type="match status" value="1"/>
</dbReference>
<dbReference type="GO" id="GO:0005737">
    <property type="term" value="C:cytoplasm"/>
    <property type="evidence" value="ECO:0007669"/>
    <property type="project" value="TreeGrafter"/>
</dbReference>
<dbReference type="PROSITE" id="PS00606">
    <property type="entry name" value="KS3_1"/>
    <property type="match status" value="1"/>
</dbReference>
<evidence type="ECO:0000256" key="1">
    <source>
        <dbReference type="ARBA" id="ARBA00005194"/>
    </source>
</evidence>
<gene>
    <name evidence="8" type="ordered locus">Dd703_3070</name>
</gene>
<protein>
    <submittedName>
        <fullName evidence="8">6-deoxyerythronolide-B synthase</fullName>
        <ecNumber evidence="8">2.3.1.94</ecNumber>
    </submittedName>
</protein>
<dbReference type="RefSeq" id="WP_015854742.1">
    <property type="nucleotide sequence ID" value="NC_012880.1"/>
</dbReference>
<keyword evidence="9" id="KW-1185">Reference proteome</keyword>
<dbReference type="STRING" id="579405.Dd703_3070"/>
<dbReference type="SUPFAM" id="SSF53901">
    <property type="entry name" value="Thiolase-like"/>
    <property type="match status" value="1"/>
</dbReference>
<dbReference type="Gene3D" id="1.10.1240.100">
    <property type="match status" value="1"/>
</dbReference>
<dbReference type="PANTHER" id="PTHR43775">
    <property type="entry name" value="FATTY ACID SYNTHASE"/>
    <property type="match status" value="1"/>
</dbReference>
<dbReference type="GO" id="GO:0006633">
    <property type="term" value="P:fatty acid biosynthetic process"/>
    <property type="evidence" value="ECO:0007669"/>
    <property type="project" value="UniProtKB-UniPathway"/>
</dbReference>
<reference evidence="8" key="1">
    <citation type="submission" date="2009-06" db="EMBL/GenBank/DDBJ databases">
        <title>Complete sequence of Dickeya dadantii Ech703.</title>
        <authorList>
            <consortium name="US DOE Joint Genome Institute"/>
            <person name="Lucas S."/>
            <person name="Copeland A."/>
            <person name="Lapidus A."/>
            <person name="Glavina del Rio T."/>
            <person name="Dalin E."/>
            <person name="Tice H."/>
            <person name="Bruce D."/>
            <person name="Goodwin L."/>
            <person name="Pitluck S."/>
            <person name="Chertkov O."/>
            <person name="Brettin T."/>
            <person name="Detter J.C."/>
            <person name="Han C."/>
            <person name="Larimer F."/>
            <person name="Land M."/>
            <person name="Hauser L."/>
            <person name="Kyrpides N."/>
            <person name="Mikhailova N."/>
            <person name="Balakrishnan V."/>
            <person name="Glasner J."/>
            <person name="Perna N.T."/>
        </authorList>
    </citation>
    <scope>NUCLEOTIDE SEQUENCE [LARGE SCALE GENOMIC DNA]</scope>
    <source>
        <strain evidence="8">Ech703</strain>
    </source>
</reference>
<dbReference type="Pfam" id="PF02801">
    <property type="entry name" value="Ketoacyl-synt_C"/>
    <property type="match status" value="1"/>
</dbReference>
<evidence type="ECO:0000313" key="9">
    <source>
        <dbReference type="Proteomes" id="UP000002734"/>
    </source>
</evidence>
<dbReference type="InterPro" id="IPR006162">
    <property type="entry name" value="Ppantetheine_attach_site"/>
</dbReference>
<accession>C6CCJ8</accession>
<evidence type="ECO:0000313" key="8">
    <source>
        <dbReference type="EMBL" id="ACS86841.1"/>
    </source>
</evidence>
<dbReference type="EC" id="2.3.1.94" evidence="8"/>
<dbReference type="InterPro" id="IPR014031">
    <property type="entry name" value="Ketoacyl_synth_C"/>
</dbReference>
<dbReference type="GO" id="GO:0004315">
    <property type="term" value="F:3-oxoacyl-[acyl-carrier-protein] synthase activity"/>
    <property type="evidence" value="ECO:0007669"/>
    <property type="project" value="InterPro"/>
</dbReference>
<dbReference type="KEGG" id="dda:Dd703_3070"/>
<dbReference type="PROSITE" id="PS52004">
    <property type="entry name" value="KS3_2"/>
    <property type="match status" value="1"/>
</dbReference>
<evidence type="ECO:0000256" key="2">
    <source>
        <dbReference type="ARBA" id="ARBA00006484"/>
    </source>
</evidence>
<dbReference type="InterPro" id="IPR014030">
    <property type="entry name" value="Ketoacyl_synth_N"/>
</dbReference>
<dbReference type="eggNOG" id="COG3321">
    <property type="taxonomic scope" value="Bacteria"/>
</dbReference>
<dbReference type="Gene3D" id="1.10.1200.10">
    <property type="entry name" value="ACP-like"/>
    <property type="match status" value="1"/>
</dbReference>
<keyword evidence="5 8" id="KW-0808">Transferase</keyword>
<dbReference type="InterPro" id="IPR016039">
    <property type="entry name" value="Thiolase-like"/>
</dbReference>
<evidence type="ECO:0000256" key="4">
    <source>
        <dbReference type="ARBA" id="ARBA00022553"/>
    </source>
</evidence>
<feature type="domain" description="Carrier" evidence="6">
    <location>
        <begin position="1095"/>
        <end position="1170"/>
    </location>
</feature>
<dbReference type="Pfam" id="PF08659">
    <property type="entry name" value="KR"/>
    <property type="match status" value="1"/>
</dbReference>
<dbReference type="GO" id="GO:0031177">
    <property type="term" value="F:phosphopantetheine binding"/>
    <property type="evidence" value="ECO:0007669"/>
    <property type="project" value="InterPro"/>
</dbReference>
<comment type="pathway">
    <text evidence="1">Lipid metabolism; fatty acid biosynthesis.</text>
</comment>
<keyword evidence="8" id="KW-0012">Acyltransferase</keyword>
<dbReference type="PANTHER" id="PTHR43775:SF37">
    <property type="entry name" value="SI:DKEY-61P9.11"/>
    <property type="match status" value="1"/>
</dbReference>
<dbReference type="PROSITE" id="PS50075">
    <property type="entry name" value="CARRIER"/>
    <property type="match status" value="1"/>
</dbReference>
<dbReference type="UniPathway" id="UPA00094"/>
<dbReference type="Pfam" id="PF22621">
    <property type="entry name" value="CurL-like_PKS_C"/>
    <property type="match status" value="1"/>
</dbReference>
<dbReference type="InterPro" id="IPR036291">
    <property type="entry name" value="NAD(P)-bd_dom_sf"/>
</dbReference>
<dbReference type="SMART" id="SM00823">
    <property type="entry name" value="PKS_PP"/>
    <property type="match status" value="1"/>
</dbReference>
<sequence length="1208" mass="131584">MNQFENANLANSIAIVGMAGEFPGADSVEAFWQNLVAGTCSIEPISADEITPDPFKKIDPTAKNFVPVAARLRSVEEFDADFFDFSAREAEVMDPQHRRFLMCAWRALEDAAIDTERFAGAIGVVAGGTMSRYLMNCLSHQEIVDAIGFDAMGIGNNLDFLPTMLSYKLNLQGPSYSVQTACSTSLVAVHLACQMLLNHEAELALAGAVCVTVPQDSGYLYQEGGIVSPDGVCRTFDQAANGTVFGNGVGVVVLQRLEDAIAQKHNIHAVILGSAVNNDGHQKVGFTAPSVDGQSRAIVESLAVSGVTADTITLVEAHGTGTRMGDPIEVAALTNAFRNDCAAKQYCALSSVKPNVGHLDAAAGMAGLIKTVMSLKHQVLPPSIHVDKVNPDLKIEDTPFYINRELAPWPSPEGPRRAGVSSLGIGGTNAHIIVEEWCDSPRSALDQQANDVVLPLSAKTEPTLSALRKTLADYLSKHPEICAADVAFTFAVGRRFFEHRQALTLPANLCGEALAQRIMANEQPETSAGQKDIGVLWQQGAVVDWQGYYQALDCRRVSVPGYPLAQNRYWLDYRFPENGATTLVTRQVETADWFWQHSWRRQLITASQTAADALPWLIFVQEGEASEWLADGIEQRGQPLIRVYAGDTFSQQSAKRYVVAVEEPASYLQLIEHLSVSEGVSHILHGWLFSSKPVSSQHALAQGFYSGLSLLKALAAKTTGQQQVWWITDSVFQVLGHETPVPYSALINGLNRVVTQESGRLICRQLDLCSGDDIALAVPAIINEVNRQSNETLIAFRAGQRWVFAAEPLPLAPVSASQTQAGVYIITGGLGQFGLATASYFIERDPQARVILTSRADVGLYHGQRAAQGDIETTRLAALEALWRKGAQVDVVQTDAGDEHQVNALLEQTIARYGKVTGLVHAAGLIGEQTHISFIESDREHCERIFRAKVQGTQILIDALKDIPIQFVMFVSSLSPLLGGLGLTAYAAANSFMDSCATRLNRESQDKHWVSVNWEGWIRQGGVSADYDELGKTFQQLSLSDTEIRLCFERILAHPALSNVVVSTGSLTERLQRWSTIAGMAEITGTIDESLTLGTRRDDKATVILDMARQLLGNPALGPDDDLFKFGADSLTAIQLIARIRDLFKVDLPMQTLFDRPTVTSLVCSISAKDEDDELADLVAELEAMDDEEVRKLSQQIKDGKPSRWIEI</sequence>
<dbReference type="HOGENOM" id="CLU_000022_35_4_6"/>
<dbReference type="InterPro" id="IPR020841">
    <property type="entry name" value="PKS_Beta-ketoAc_synthase_dom"/>
</dbReference>
<dbReference type="GO" id="GO:0004312">
    <property type="term" value="F:fatty acid synthase activity"/>
    <property type="evidence" value="ECO:0007669"/>
    <property type="project" value="TreeGrafter"/>
</dbReference>